<dbReference type="EMBL" id="JACOOQ010000001">
    <property type="protein sequence ID" value="MBC5639072.1"/>
    <property type="molecule type" value="Genomic_DNA"/>
</dbReference>
<dbReference type="Proteomes" id="UP000662088">
    <property type="component" value="Unassembled WGS sequence"/>
</dbReference>
<keyword evidence="4" id="KW-0285">Flavoprotein</keyword>
<comment type="cofactor">
    <cofactor evidence="1">
        <name>FMN</name>
        <dbReference type="ChEBI" id="CHEBI:58210"/>
    </cofactor>
</comment>
<feature type="domain" description="NADH:flavin oxidoreductase/NADH oxidase N-terminal" evidence="11">
    <location>
        <begin position="7"/>
        <end position="340"/>
    </location>
</feature>
<evidence type="ECO:0000256" key="1">
    <source>
        <dbReference type="ARBA" id="ARBA00001917"/>
    </source>
</evidence>
<dbReference type="SUPFAM" id="SSF51971">
    <property type="entry name" value="Nucleotide-binding domain"/>
    <property type="match status" value="1"/>
</dbReference>
<gene>
    <name evidence="13" type="ORF">H8R92_01230</name>
</gene>
<comment type="cofactor">
    <cofactor evidence="2">
        <name>[4Fe-4S] cluster</name>
        <dbReference type="ChEBI" id="CHEBI:49883"/>
    </cofactor>
</comment>
<dbReference type="SUPFAM" id="SSF51395">
    <property type="entry name" value="FMN-linked oxidoreductases"/>
    <property type="match status" value="1"/>
</dbReference>
<dbReference type="InterPro" id="IPR001155">
    <property type="entry name" value="OxRdtase_FMN_N"/>
</dbReference>
<evidence type="ECO:0000259" key="11">
    <source>
        <dbReference type="Pfam" id="PF00724"/>
    </source>
</evidence>
<dbReference type="GO" id="GO:0046872">
    <property type="term" value="F:metal ion binding"/>
    <property type="evidence" value="ECO:0007669"/>
    <property type="project" value="UniProtKB-KW"/>
</dbReference>
<evidence type="ECO:0000256" key="10">
    <source>
        <dbReference type="SAM" id="MobiDB-lite"/>
    </source>
</evidence>
<dbReference type="InterPro" id="IPR051793">
    <property type="entry name" value="NADH:flavin_oxidoreductase"/>
</dbReference>
<dbReference type="Gene3D" id="3.40.50.720">
    <property type="entry name" value="NAD(P)-binding Rossmann-like Domain"/>
    <property type="match status" value="1"/>
</dbReference>
<keyword evidence="5" id="KW-0288">FMN</keyword>
<dbReference type="AlphaFoldDB" id="A0A8I0DN43"/>
<evidence type="ECO:0000256" key="6">
    <source>
        <dbReference type="ARBA" id="ARBA00022723"/>
    </source>
</evidence>
<protein>
    <submittedName>
        <fullName evidence="13">FAD-dependent oxidoreductase</fullName>
    </submittedName>
</protein>
<dbReference type="CDD" id="cd02803">
    <property type="entry name" value="OYE_like_FMN_family"/>
    <property type="match status" value="1"/>
</dbReference>
<dbReference type="Gene3D" id="3.20.20.70">
    <property type="entry name" value="Aldolase class I"/>
    <property type="match status" value="1"/>
</dbReference>
<keyword evidence="8" id="KW-0408">Iron</keyword>
<evidence type="ECO:0000256" key="8">
    <source>
        <dbReference type="ARBA" id="ARBA00023004"/>
    </source>
</evidence>
<comment type="caution">
    <text evidence="13">The sequence shown here is derived from an EMBL/GenBank/DDBJ whole genome shotgun (WGS) entry which is preliminary data.</text>
</comment>
<keyword evidence="14" id="KW-1185">Reference proteome</keyword>
<dbReference type="PANTHER" id="PTHR42917:SF2">
    <property type="entry name" value="2,4-DIENOYL-COA REDUCTASE [(2E)-ENOYL-COA-PRODUCING]"/>
    <property type="match status" value="1"/>
</dbReference>
<dbReference type="PRINTS" id="PR00368">
    <property type="entry name" value="FADPNR"/>
</dbReference>
<evidence type="ECO:0000313" key="14">
    <source>
        <dbReference type="Proteomes" id="UP000662088"/>
    </source>
</evidence>
<dbReference type="Pfam" id="PF00724">
    <property type="entry name" value="Oxidored_FMN"/>
    <property type="match status" value="1"/>
</dbReference>
<dbReference type="PANTHER" id="PTHR42917">
    <property type="entry name" value="2,4-DIENOYL-COA REDUCTASE"/>
    <property type="match status" value="1"/>
</dbReference>
<evidence type="ECO:0000259" key="12">
    <source>
        <dbReference type="Pfam" id="PF07992"/>
    </source>
</evidence>
<comment type="similarity">
    <text evidence="3">In the N-terminal section; belongs to the NADH:flavin oxidoreductase/NADH oxidase family.</text>
</comment>
<keyword evidence="9" id="KW-0411">Iron-sulfur</keyword>
<keyword evidence="6" id="KW-0479">Metal-binding</keyword>
<reference evidence="13" key="1">
    <citation type="submission" date="2020-08" db="EMBL/GenBank/DDBJ databases">
        <title>Genome public.</title>
        <authorList>
            <person name="Liu C."/>
            <person name="Sun Q."/>
        </authorList>
    </citation>
    <scope>NUCLEOTIDE SEQUENCE</scope>
    <source>
        <strain evidence="13">NSJ-42</strain>
    </source>
</reference>
<feature type="compositionally biased region" description="Polar residues" evidence="10">
    <location>
        <begin position="121"/>
        <end position="130"/>
    </location>
</feature>
<dbReference type="Pfam" id="PF07992">
    <property type="entry name" value="Pyr_redox_2"/>
    <property type="match status" value="1"/>
</dbReference>
<dbReference type="GO" id="GO:0010181">
    <property type="term" value="F:FMN binding"/>
    <property type="evidence" value="ECO:0007669"/>
    <property type="project" value="InterPro"/>
</dbReference>
<dbReference type="GO" id="GO:0016491">
    <property type="term" value="F:oxidoreductase activity"/>
    <property type="evidence" value="ECO:0007669"/>
    <property type="project" value="UniProtKB-KW"/>
</dbReference>
<organism evidence="13 14">
    <name type="scientific">Clostridium lentum</name>
    <dbReference type="NCBI Taxonomy" id="2763037"/>
    <lineage>
        <taxon>Bacteria</taxon>
        <taxon>Bacillati</taxon>
        <taxon>Bacillota</taxon>
        <taxon>Clostridia</taxon>
        <taxon>Eubacteriales</taxon>
        <taxon>Clostridiaceae</taxon>
        <taxon>Clostridium</taxon>
    </lineage>
</organism>
<accession>A0A8I0DN43</accession>
<dbReference type="InterPro" id="IPR036188">
    <property type="entry name" value="FAD/NAD-bd_sf"/>
</dbReference>
<name>A0A8I0DN43_9CLOT</name>
<dbReference type="SUPFAM" id="SSF51905">
    <property type="entry name" value="FAD/NAD(P)-binding domain"/>
    <property type="match status" value="1"/>
</dbReference>
<sequence length="667" mass="73279">MNNYKNLLSPITIKHMTVRNRVAMPPMGTNYGGAMGDFTDEHITYYEKRAEGGTGLIIVENACVDFPLGSNGTTQIRLDHDRYIPNLFKLTERLHRQGASVAIQINHSGASAVPGRIEGNTPVSSSNIPSKTGGAVPRPLEIEEIHAIVHKYAEAAKRAQIAGFDAVEIHGGHSYLLCQFLSPVYNKRTDEFGGSVENRTRFARLVLKAVREAVGPMFPISFRFSAEELVEGGNTLEDSLEMLEYLQEDADILNVSAALNDSLQYQIDANYLEDGWRSYMAKAVKEKYPEKVVITSGNIRNPKIAERIIEEGHADMVAIGRGLIAEPQWVNKVKSGREDELRKCISCNIACSGHRIGLNRPVRCTVNPSVIFGDTHKELKVNKATNVVVIGGGTAGLEAACTAAEVGCTTFLFEAKPYLGGLAREIAKLPAKDRINDFPDYLINRAKKLKNLYIFTNTTATIEAIENLKPDVVVNATGSNPLLPPITGLHNVVDKENEKVMSIFGFIKNIKEFEAMKLEGKKIGVIGGGAVGLDVVEYFANKGACVTIVERMPAVGNGLDFISKIDFLSMLKKKEVDVRVDTSLLEVKPNSFIINKDGVDEELEFDFGFVCLGMRAYSPLMNELEEKFASNGVEVVNIGDSVRARRIIEGVDEGRNITDTLKRIGRL</sequence>
<evidence type="ECO:0000256" key="5">
    <source>
        <dbReference type="ARBA" id="ARBA00022643"/>
    </source>
</evidence>
<dbReference type="GO" id="GO:0051536">
    <property type="term" value="F:iron-sulfur cluster binding"/>
    <property type="evidence" value="ECO:0007669"/>
    <property type="project" value="UniProtKB-KW"/>
</dbReference>
<evidence type="ECO:0000256" key="4">
    <source>
        <dbReference type="ARBA" id="ARBA00022630"/>
    </source>
</evidence>
<evidence type="ECO:0000256" key="7">
    <source>
        <dbReference type="ARBA" id="ARBA00023002"/>
    </source>
</evidence>
<evidence type="ECO:0000313" key="13">
    <source>
        <dbReference type="EMBL" id="MBC5639072.1"/>
    </source>
</evidence>
<dbReference type="InterPro" id="IPR023753">
    <property type="entry name" value="FAD/NAD-binding_dom"/>
</dbReference>
<dbReference type="InterPro" id="IPR013785">
    <property type="entry name" value="Aldolase_TIM"/>
</dbReference>
<dbReference type="Gene3D" id="3.50.50.60">
    <property type="entry name" value="FAD/NAD(P)-binding domain"/>
    <property type="match status" value="1"/>
</dbReference>
<feature type="region of interest" description="Disordered" evidence="10">
    <location>
        <begin position="114"/>
        <end position="135"/>
    </location>
</feature>
<evidence type="ECO:0000256" key="2">
    <source>
        <dbReference type="ARBA" id="ARBA00001966"/>
    </source>
</evidence>
<evidence type="ECO:0000256" key="3">
    <source>
        <dbReference type="ARBA" id="ARBA00011048"/>
    </source>
</evidence>
<proteinExistence type="inferred from homology"/>
<dbReference type="RefSeq" id="WP_186834471.1">
    <property type="nucleotide sequence ID" value="NZ_JACOOQ010000001.1"/>
</dbReference>
<feature type="domain" description="FAD/NAD(P)-binding" evidence="12">
    <location>
        <begin position="386"/>
        <end position="633"/>
    </location>
</feature>
<dbReference type="PRINTS" id="PR00469">
    <property type="entry name" value="PNDRDTASEII"/>
</dbReference>
<evidence type="ECO:0000256" key="9">
    <source>
        <dbReference type="ARBA" id="ARBA00023014"/>
    </source>
</evidence>
<keyword evidence="7" id="KW-0560">Oxidoreductase</keyword>